<evidence type="ECO:0000313" key="7">
    <source>
        <dbReference type="Proteomes" id="UP000663852"/>
    </source>
</evidence>
<feature type="domain" description="ZP" evidence="5">
    <location>
        <begin position="1"/>
        <end position="293"/>
    </location>
</feature>
<name>A0A813Z230_ADIRI</name>
<dbReference type="PANTHER" id="PTHR14002">
    <property type="entry name" value="ENDOGLIN/TGF-BETA RECEPTOR TYPE III"/>
    <property type="match status" value="1"/>
</dbReference>
<gene>
    <name evidence="6" type="ORF">EDS130_LOCUS9363</name>
</gene>
<dbReference type="Gene3D" id="2.60.40.4100">
    <property type="entry name" value="Zona pellucida, ZP-C domain"/>
    <property type="match status" value="1"/>
</dbReference>
<evidence type="ECO:0000256" key="1">
    <source>
        <dbReference type="ARBA" id="ARBA00022729"/>
    </source>
</evidence>
<organism evidence="6 7">
    <name type="scientific">Adineta ricciae</name>
    <name type="common">Rotifer</name>
    <dbReference type="NCBI Taxonomy" id="249248"/>
    <lineage>
        <taxon>Eukaryota</taxon>
        <taxon>Metazoa</taxon>
        <taxon>Spiralia</taxon>
        <taxon>Gnathifera</taxon>
        <taxon>Rotifera</taxon>
        <taxon>Eurotatoria</taxon>
        <taxon>Bdelloidea</taxon>
        <taxon>Adinetida</taxon>
        <taxon>Adinetidae</taxon>
        <taxon>Adineta</taxon>
    </lineage>
</organism>
<evidence type="ECO:0000256" key="4">
    <source>
        <dbReference type="SAM" id="SignalP"/>
    </source>
</evidence>
<keyword evidence="3" id="KW-0812">Transmembrane</keyword>
<feature type="chain" id="PRO_5032995305" description="ZP domain-containing protein" evidence="4">
    <location>
        <begin position="22"/>
        <end position="512"/>
    </location>
</feature>
<dbReference type="EMBL" id="CAJNOJ010000031">
    <property type="protein sequence ID" value="CAF0892580.1"/>
    <property type="molecule type" value="Genomic_DNA"/>
</dbReference>
<feature type="transmembrane region" description="Helical" evidence="3">
    <location>
        <begin position="423"/>
        <end position="443"/>
    </location>
</feature>
<protein>
    <recommendedName>
        <fullName evidence="5">ZP domain-containing protein</fullName>
    </recommendedName>
</protein>
<evidence type="ECO:0000313" key="6">
    <source>
        <dbReference type="EMBL" id="CAF0892580.1"/>
    </source>
</evidence>
<dbReference type="AlphaFoldDB" id="A0A813Z230"/>
<dbReference type="PANTHER" id="PTHR14002:SF43">
    <property type="entry name" value="DELTA-LIKE PROTEIN"/>
    <property type="match status" value="1"/>
</dbReference>
<dbReference type="Pfam" id="PF00100">
    <property type="entry name" value="Zona_pellucida"/>
    <property type="match status" value="1"/>
</dbReference>
<evidence type="ECO:0000256" key="3">
    <source>
        <dbReference type="SAM" id="Phobius"/>
    </source>
</evidence>
<evidence type="ECO:0000259" key="5">
    <source>
        <dbReference type="PROSITE" id="PS51034"/>
    </source>
</evidence>
<dbReference type="PROSITE" id="PS51034">
    <property type="entry name" value="ZP_2"/>
    <property type="match status" value="1"/>
</dbReference>
<accession>A0A813Z230</accession>
<dbReference type="InterPro" id="IPR042235">
    <property type="entry name" value="ZP-C_dom"/>
</dbReference>
<evidence type="ECO:0000256" key="2">
    <source>
        <dbReference type="ARBA" id="ARBA00023157"/>
    </source>
</evidence>
<keyword evidence="3" id="KW-1133">Transmembrane helix</keyword>
<reference evidence="6" key="1">
    <citation type="submission" date="2021-02" db="EMBL/GenBank/DDBJ databases">
        <authorList>
            <person name="Nowell W R."/>
        </authorList>
    </citation>
    <scope>NUCLEOTIDE SEQUENCE</scope>
</reference>
<feature type="signal peptide" evidence="4">
    <location>
        <begin position="1"/>
        <end position="21"/>
    </location>
</feature>
<comment type="caution">
    <text evidence="6">The sequence shown here is derived from an EMBL/GenBank/DDBJ whole genome shotgun (WGS) entry which is preliminary data.</text>
</comment>
<keyword evidence="2" id="KW-1015">Disulfide bond</keyword>
<dbReference type="InterPro" id="IPR001507">
    <property type="entry name" value="ZP_dom"/>
</dbReference>
<keyword evidence="3" id="KW-0472">Membrane</keyword>
<keyword evidence="1 4" id="KW-0732">Signal</keyword>
<dbReference type="InterPro" id="IPR055355">
    <property type="entry name" value="ZP-C"/>
</dbReference>
<dbReference type="Proteomes" id="UP000663852">
    <property type="component" value="Unassembled WGS sequence"/>
</dbReference>
<proteinExistence type="predicted"/>
<dbReference type="OrthoDB" id="9982824at2759"/>
<sequence>MNRFDLLILLCFLWSLSFVETKRRASSQSQNNLGDFCIPGTCISLNSNCKRVGGSAFRCVCKEQYMSVNKTHCIRVINSSIDSVCKSCIERGGICLDEDSDNHMDRCFCQTDSDLCNGITTSSSLSSSTIIMESSSKRSSINIPMVQLPPDRSSKHGELLLGLYDITQQRTIENGDSVLIGDRLFMEIKYRTVEHDSDRHQIIAENCSIASSVSDNTAKLEKLSLITNRCPSLDSRVAVRFQRLDPTHLKSTVFQIQKFETTSVVYLRCAIAMCSGRTEYCQERLCPETRRTSALHQPSLHALNSSVILPTDSAPFDYIDEDGASVIALRRRRRRSSFDEEQTKKKLEKLISDLTWSMDQPSSSQTDHIDAEKPVHYEILQIQQQFTIEAPLPQPAHKYRGAYDALYGRTSLLTQGALERSTVVATISIIFIIGISISLFVVYRACYIEYVQRNYSSSSFNGFNNSGESIYGGMRSTAQACRYDMGRRSEQRFDESFFVTNVEPLGAYRRQY</sequence>